<evidence type="ECO:0000313" key="5">
    <source>
        <dbReference type="Proteomes" id="UP000178742"/>
    </source>
</evidence>
<proteinExistence type="predicted"/>
<dbReference type="GO" id="GO:0009103">
    <property type="term" value="P:lipopolysaccharide biosynthetic process"/>
    <property type="evidence" value="ECO:0007669"/>
    <property type="project" value="TreeGrafter"/>
</dbReference>
<evidence type="ECO:0000313" key="4">
    <source>
        <dbReference type="EMBL" id="OGH67024.1"/>
    </source>
</evidence>
<dbReference type="Proteomes" id="UP000178742">
    <property type="component" value="Unassembled WGS sequence"/>
</dbReference>
<protein>
    <recommendedName>
        <fullName evidence="6">Glycosyl transferase family 1 domain-containing protein</fullName>
    </recommendedName>
</protein>
<dbReference type="PANTHER" id="PTHR46401:SF2">
    <property type="entry name" value="GLYCOSYLTRANSFERASE WBBK-RELATED"/>
    <property type="match status" value="1"/>
</dbReference>
<evidence type="ECO:0000259" key="3">
    <source>
        <dbReference type="Pfam" id="PF13439"/>
    </source>
</evidence>
<dbReference type="InterPro" id="IPR028098">
    <property type="entry name" value="Glyco_trans_4-like_N"/>
</dbReference>
<sequence>MRIGIDARMMGKGFGLARYIEQLILHLQIQDTENEYIIFLKRDNFDTFEPTNSNFKKVLADISWYSFEEQLKFPWIIRKAKVDVMHFPHFNVPVVYSGPYIVTIHDLIMFHYPRQEASTHGPFVYWVKDFVHRLVVRSASRRAKHILVTSEFTKCDVHETLGVAMEKMTVTYQAPFANAAPSNVGTSFILSKYKITKPYLLYVGAAYPHKNLDGLLEAWEIFQKKYGKEYQLVLVGKENFFYTKLKNTLIKESNDVIYTGFVPDDELSVLYQKTLLYVFPSFYEGFGLPPLEAMTRGVPVVSSNASCMPEVLQDAALYFDPKNLEEMADTLYKCIIEDPTRLKLQENARKLLLKYSWKVLAEKTLHLYNQ</sequence>
<dbReference type="PANTHER" id="PTHR46401">
    <property type="entry name" value="GLYCOSYLTRANSFERASE WBBK-RELATED"/>
    <property type="match status" value="1"/>
</dbReference>
<dbReference type="CDD" id="cd03809">
    <property type="entry name" value="GT4_MtfB-like"/>
    <property type="match status" value="1"/>
</dbReference>
<dbReference type="Gene3D" id="3.40.50.2000">
    <property type="entry name" value="Glycogen Phosphorylase B"/>
    <property type="match status" value="2"/>
</dbReference>
<reference evidence="4 5" key="1">
    <citation type="journal article" date="2016" name="Nat. Commun.">
        <title>Thousands of microbial genomes shed light on interconnected biogeochemical processes in an aquifer system.</title>
        <authorList>
            <person name="Anantharaman K."/>
            <person name="Brown C.T."/>
            <person name="Hug L.A."/>
            <person name="Sharon I."/>
            <person name="Castelle C.J."/>
            <person name="Probst A.J."/>
            <person name="Thomas B.C."/>
            <person name="Singh A."/>
            <person name="Wilkins M.J."/>
            <person name="Karaoz U."/>
            <person name="Brodie E.L."/>
            <person name="Williams K.H."/>
            <person name="Hubbard S.S."/>
            <person name="Banfield J.F."/>
        </authorList>
    </citation>
    <scope>NUCLEOTIDE SEQUENCE [LARGE SCALE GENOMIC DNA]</scope>
</reference>
<feature type="domain" description="Glycosyl transferase family 1" evidence="2">
    <location>
        <begin position="196"/>
        <end position="350"/>
    </location>
</feature>
<dbReference type="Pfam" id="PF13439">
    <property type="entry name" value="Glyco_transf_4"/>
    <property type="match status" value="1"/>
</dbReference>
<evidence type="ECO:0000256" key="1">
    <source>
        <dbReference type="ARBA" id="ARBA00022679"/>
    </source>
</evidence>
<gene>
    <name evidence="4" type="ORF">A3B90_02150</name>
</gene>
<name>A0A1F6M5V3_9BACT</name>
<dbReference type="Pfam" id="PF00534">
    <property type="entry name" value="Glycos_transf_1"/>
    <property type="match status" value="1"/>
</dbReference>
<dbReference type="EMBL" id="MFPX01000009">
    <property type="protein sequence ID" value="OGH67024.1"/>
    <property type="molecule type" value="Genomic_DNA"/>
</dbReference>
<dbReference type="SUPFAM" id="SSF53756">
    <property type="entry name" value="UDP-Glycosyltransferase/glycogen phosphorylase"/>
    <property type="match status" value="1"/>
</dbReference>
<dbReference type="InterPro" id="IPR001296">
    <property type="entry name" value="Glyco_trans_1"/>
</dbReference>
<evidence type="ECO:0000259" key="2">
    <source>
        <dbReference type="Pfam" id="PF00534"/>
    </source>
</evidence>
<keyword evidence="1" id="KW-0808">Transferase</keyword>
<dbReference type="STRING" id="1798676.A3B90_02150"/>
<comment type="caution">
    <text evidence="4">The sequence shown here is derived from an EMBL/GenBank/DDBJ whole genome shotgun (WGS) entry which is preliminary data.</text>
</comment>
<feature type="domain" description="Glycosyltransferase subfamily 4-like N-terminal" evidence="3">
    <location>
        <begin position="15"/>
        <end position="172"/>
    </location>
</feature>
<accession>A0A1F6M5V3</accession>
<dbReference type="AlphaFoldDB" id="A0A1F6M5V3"/>
<organism evidence="4 5">
    <name type="scientific">Candidatus Magasanikbacteria bacterium RIFCSPHIGHO2_02_FULL_41_13</name>
    <dbReference type="NCBI Taxonomy" id="1798676"/>
    <lineage>
        <taxon>Bacteria</taxon>
        <taxon>Candidatus Magasanikiibacteriota</taxon>
    </lineage>
</organism>
<dbReference type="GO" id="GO:0016757">
    <property type="term" value="F:glycosyltransferase activity"/>
    <property type="evidence" value="ECO:0007669"/>
    <property type="project" value="InterPro"/>
</dbReference>
<evidence type="ECO:0008006" key="6">
    <source>
        <dbReference type="Google" id="ProtNLM"/>
    </source>
</evidence>